<dbReference type="NCBIfam" id="NF033709">
    <property type="entry name" value="PorV_fam"/>
    <property type="match status" value="1"/>
</dbReference>
<gene>
    <name evidence="2" type="ORF">FHS56_000493</name>
</gene>
<dbReference type="InterPro" id="IPR045741">
    <property type="entry name" value="PorV"/>
</dbReference>
<organism evidence="2 3">
    <name type="scientific">Thermonema lapsum</name>
    <dbReference type="NCBI Taxonomy" id="28195"/>
    <lineage>
        <taxon>Bacteria</taxon>
        <taxon>Pseudomonadati</taxon>
        <taxon>Bacteroidota</taxon>
        <taxon>Cytophagia</taxon>
        <taxon>Cytophagales</taxon>
        <taxon>Thermonemataceae</taxon>
        <taxon>Thermonema</taxon>
    </lineage>
</organism>
<dbReference type="AlphaFoldDB" id="A0A846MNT8"/>
<comment type="caution">
    <text evidence="2">The sequence shown here is derived from an EMBL/GenBank/DDBJ whole genome shotgun (WGS) entry which is preliminary data.</text>
</comment>
<dbReference type="Pfam" id="PF19572">
    <property type="entry name" value="PorV"/>
    <property type="match status" value="1"/>
</dbReference>
<feature type="domain" description="Type IX secretion system protein PorV" evidence="1">
    <location>
        <begin position="33"/>
        <end position="275"/>
    </location>
</feature>
<keyword evidence="3" id="KW-1185">Reference proteome</keyword>
<protein>
    <recommendedName>
        <fullName evidence="1">Type IX secretion system protein PorV domain-containing protein</fullName>
    </recommendedName>
</protein>
<evidence type="ECO:0000259" key="1">
    <source>
        <dbReference type="Pfam" id="PF19572"/>
    </source>
</evidence>
<dbReference type="Proteomes" id="UP000537126">
    <property type="component" value="Unassembled WGS sequence"/>
</dbReference>
<evidence type="ECO:0000313" key="2">
    <source>
        <dbReference type="EMBL" id="NIK73007.1"/>
    </source>
</evidence>
<dbReference type="Gene3D" id="2.40.160.60">
    <property type="entry name" value="Outer membrane protein transport protein (OMPP1/FadL/TodX)"/>
    <property type="match status" value="2"/>
</dbReference>
<reference evidence="2 3" key="1">
    <citation type="submission" date="2020-03" db="EMBL/GenBank/DDBJ databases">
        <title>Genomic Encyclopedia of Type Strains, Phase IV (KMG-IV): sequencing the most valuable type-strain genomes for metagenomic binning, comparative biology and taxonomic classification.</title>
        <authorList>
            <person name="Goeker M."/>
        </authorList>
    </citation>
    <scope>NUCLEOTIDE SEQUENCE [LARGE SCALE GENOMIC DNA]</scope>
    <source>
        <strain evidence="2 3">DSM 5718</strain>
    </source>
</reference>
<proteinExistence type="predicted"/>
<sequence length="396" mass="43791">MKKLWISFLMTAGSLYISYGQGSPAPVITGQDTTKRPITTAVPFVNIAPDARSSGMGDAGVALLDADANAAYWNPARIAFAEKKAEVSLSYSPWLRKLVNDMSLTFLSGYYKWDERQAVDLSLTYFDLGDIQFTDQNNQSLGDYRPREFAIRAHYSVLLSEYFSMAVGGFFIHSNIAGNVSTSQTAQAKPGNSAGADVAAFYRRQGLNIANQEVDVAFGVNISNIGAKMSYSDNNVKDFIPTNLRLGTAVALHLDPYNKMTFLIDANKLLVPTPPLVDRQGNIVKGEDPRNLTLLQGIFRSFSDAPNGFQEEMQEFVGNFGVEYSYQDLFFARAGYATEHKNKGDRKYFSVGLGARYQVFGIDVAYLIPTQRNHPLAETLRFTLRVAFDKQKGSGE</sequence>
<name>A0A846MNT8_9BACT</name>
<dbReference type="NCBIfam" id="NF033710">
    <property type="entry name" value="T9SS_OM_PorV"/>
    <property type="match status" value="1"/>
</dbReference>
<dbReference type="EMBL" id="JAASRN010000001">
    <property type="protein sequence ID" value="NIK73007.1"/>
    <property type="molecule type" value="Genomic_DNA"/>
</dbReference>
<evidence type="ECO:0000313" key="3">
    <source>
        <dbReference type="Proteomes" id="UP000537126"/>
    </source>
</evidence>
<dbReference type="RefSeq" id="WP_166918290.1">
    <property type="nucleotide sequence ID" value="NZ_JAASRN010000001.1"/>
</dbReference>
<dbReference type="InterPro" id="IPR047799">
    <property type="entry name" value="T9SS_OM_PorV"/>
</dbReference>
<accession>A0A846MNT8</accession>